<dbReference type="InterPro" id="IPR038538">
    <property type="entry name" value="MTERF_sf"/>
</dbReference>
<dbReference type="SMART" id="SM00733">
    <property type="entry name" value="Mterf"/>
    <property type="match status" value="5"/>
</dbReference>
<dbReference type="AlphaFoldDB" id="A0A2P6PWI8"/>
<protein>
    <submittedName>
        <fullName evidence="4">Putative transcription regulator mTERF family</fullName>
    </submittedName>
</protein>
<dbReference type="EMBL" id="PDCK01000044">
    <property type="protein sequence ID" value="PRQ26301.1"/>
    <property type="molecule type" value="Genomic_DNA"/>
</dbReference>
<dbReference type="Pfam" id="PF02536">
    <property type="entry name" value="mTERF"/>
    <property type="match status" value="2"/>
</dbReference>
<keyword evidence="2" id="KW-0806">Transcription termination</keyword>
<comment type="similarity">
    <text evidence="1">Belongs to the mTERF family.</text>
</comment>
<evidence type="ECO:0000256" key="2">
    <source>
        <dbReference type="ARBA" id="ARBA00022472"/>
    </source>
</evidence>
<dbReference type="Gramene" id="PRQ26301">
    <property type="protein sequence ID" value="PRQ26301"/>
    <property type="gene ID" value="RchiOBHm_Chr6g0293111"/>
</dbReference>
<dbReference type="Gene3D" id="1.25.70.10">
    <property type="entry name" value="Transcription termination factor 3, mitochondrial"/>
    <property type="match status" value="1"/>
</dbReference>
<dbReference type="Proteomes" id="UP000238479">
    <property type="component" value="Chromosome 6"/>
</dbReference>
<dbReference type="OMA" id="RMLNICE"/>
<dbReference type="STRING" id="74649.A0A2P6PWI8"/>
<accession>A0A2P6PWI8</accession>
<keyword evidence="5" id="KW-1185">Reference proteome</keyword>
<dbReference type="GO" id="GO:0003676">
    <property type="term" value="F:nucleic acid binding"/>
    <property type="evidence" value="ECO:0007669"/>
    <property type="project" value="InterPro"/>
</dbReference>
<evidence type="ECO:0000256" key="3">
    <source>
        <dbReference type="ARBA" id="ARBA00022946"/>
    </source>
</evidence>
<organism evidence="4 5">
    <name type="scientific">Rosa chinensis</name>
    <name type="common">China rose</name>
    <dbReference type="NCBI Taxonomy" id="74649"/>
    <lineage>
        <taxon>Eukaryota</taxon>
        <taxon>Viridiplantae</taxon>
        <taxon>Streptophyta</taxon>
        <taxon>Embryophyta</taxon>
        <taxon>Tracheophyta</taxon>
        <taxon>Spermatophyta</taxon>
        <taxon>Magnoliopsida</taxon>
        <taxon>eudicotyledons</taxon>
        <taxon>Gunneridae</taxon>
        <taxon>Pentapetalae</taxon>
        <taxon>rosids</taxon>
        <taxon>fabids</taxon>
        <taxon>Rosales</taxon>
        <taxon>Rosaceae</taxon>
        <taxon>Rosoideae</taxon>
        <taxon>Rosoideae incertae sedis</taxon>
        <taxon>Rosa</taxon>
    </lineage>
</organism>
<comment type="caution">
    <text evidence="4">The sequence shown here is derived from an EMBL/GenBank/DDBJ whole genome shotgun (WGS) entry which is preliminary data.</text>
</comment>
<proteinExistence type="inferred from homology"/>
<reference evidence="4 5" key="1">
    <citation type="journal article" date="2018" name="Nat. Genet.">
        <title>The Rosa genome provides new insights in the design of modern roses.</title>
        <authorList>
            <person name="Bendahmane M."/>
        </authorList>
    </citation>
    <scope>NUCLEOTIDE SEQUENCE [LARGE SCALE GENOMIC DNA]</scope>
    <source>
        <strain evidence="5">cv. Old Blush</strain>
    </source>
</reference>
<name>A0A2P6PWI8_ROSCH</name>
<gene>
    <name evidence="4" type="ORF">RchiOBHm_Chr6g0293111</name>
</gene>
<dbReference type="PANTHER" id="PTHR13068:SF133">
    <property type="entry name" value="MITOCHONDRIAL TRANSCRIPTION TERMINATION FACTOR FAMILY PROTEIN"/>
    <property type="match status" value="1"/>
</dbReference>
<evidence type="ECO:0000313" key="5">
    <source>
        <dbReference type="Proteomes" id="UP000238479"/>
    </source>
</evidence>
<keyword evidence="2" id="KW-0804">Transcription</keyword>
<keyword evidence="3" id="KW-0809">Transit peptide</keyword>
<evidence type="ECO:0000313" key="4">
    <source>
        <dbReference type="EMBL" id="PRQ26301.1"/>
    </source>
</evidence>
<dbReference type="FunFam" id="1.25.70.10:FF:000001">
    <property type="entry name" value="Mitochondrial transcription termination factor-like"/>
    <property type="match status" value="1"/>
</dbReference>
<dbReference type="PANTHER" id="PTHR13068">
    <property type="entry name" value="CGI-12 PROTEIN-RELATED"/>
    <property type="match status" value="1"/>
</dbReference>
<dbReference type="OrthoDB" id="1146864at2759"/>
<evidence type="ECO:0000256" key="1">
    <source>
        <dbReference type="ARBA" id="ARBA00007692"/>
    </source>
</evidence>
<dbReference type="InterPro" id="IPR003690">
    <property type="entry name" value="MTERF"/>
</dbReference>
<dbReference type="GO" id="GO:0006353">
    <property type="term" value="P:DNA-templated transcription termination"/>
    <property type="evidence" value="ECO:0007669"/>
    <property type="project" value="UniProtKB-KW"/>
</dbReference>
<keyword evidence="2" id="KW-0805">Transcription regulation</keyword>
<sequence length="260" mass="30264">MSRLDLARTLSYNPILFTRSLKNCVIPCYTFLRSVVLSDFKVVNIWKRHSWIFGAILSKNVIPNIGLLRELGLPQSSITLLVTYHAEIVMRKPESFSELVGEVEQLGFDPQKSSFVHAMHALYGKKTTWRRNEEAYRRWGWSDNDILSAFRLCPLCMIKSEKKIMETMDFLVNKMGWKLGKLAKFPYVFLYSLEKRIIPRCSVVRVLLLKGLMKEDKLSLATIITTSEKYFLNMFVTRYLDRVPQLSNVYQGKAKYSLIL</sequence>